<evidence type="ECO:0000313" key="2">
    <source>
        <dbReference type="EMBL" id="MXO73279.1"/>
    </source>
</evidence>
<name>A0A844Z0E4_9SPHN</name>
<protein>
    <submittedName>
        <fullName evidence="2">Uncharacterized protein</fullName>
    </submittedName>
</protein>
<dbReference type="OrthoDB" id="7507351at2"/>
<accession>A0A844Z0E4</accession>
<proteinExistence type="predicted"/>
<reference evidence="2 3" key="1">
    <citation type="submission" date="2019-12" db="EMBL/GenBank/DDBJ databases">
        <title>Genomic-based taxomic classification of the family Erythrobacteraceae.</title>
        <authorList>
            <person name="Xu L."/>
        </authorList>
    </citation>
    <scope>NUCLEOTIDE SEQUENCE [LARGE SCALE GENOMIC DNA]</scope>
    <source>
        <strain evidence="2 3">M0322</strain>
    </source>
</reference>
<organism evidence="2 3">
    <name type="scientific">Alteraurantiacibacter buctensis</name>
    <dbReference type="NCBI Taxonomy" id="1503981"/>
    <lineage>
        <taxon>Bacteria</taxon>
        <taxon>Pseudomonadati</taxon>
        <taxon>Pseudomonadota</taxon>
        <taxon>Alphaproteobacteria</taxon>
        <taxon>Sphingomonadales</taxon>
        <taxon>Erythrobacteraceae</taxon>
        <taxon>Alteraurantiacibacter</taxon>
    </lineage>
</organism>
<dbReference type="Proteomes" id="UP000466966">
    <property type="component" value="Unassembled WGS sequence"/>
</dbReference>
<evidence type="ECO:0000256" key="1">
    <source>
        <dbReference type="SAM" id="MobiDB-lite"/>
    </source>
</evidence>
<sequence length="150" mass="16229">MGAGVRGEHGGGGKVASLGPYLLARKGGARPAMRHAQLGESAATDEDLGWNDLGEEGPVMFPEPEVKRQQTRLVHHVADSNQAALEQAEATTARRAAFTLRLDEERHLRLRLASTVAGESAQHLVTRALDEFLARHPHIEHLAAQVRKPA</sequence>
<dbReference type="RefSeq" id="WP_160773204.1">
    <property type="nucleotide sequence ID" value="NZ_WTYV01000008.1"/>
</dbReference>
<comment type="caution">
    <text evidence="2">The sequence shown here is derived from an EMBL/GenBank/DDBJ whole genome shotgun (WGS) entry which is preliminary data.</text>
</comment>
<gene>
    <name evidence="2" type="ORF">GRI99_16750</name>
</gene>
<feature type="region of interest" description="Disordered" evidence="1">
    <location>
        <begin position="40"/>
        <end position="60"/>
    </location>
</feature>
<keyword evidence="3" id="KW-1185">Reference proteome</keyword>
<feature type="compositionally biased region" description="Acidic residues" evidence="1">
    <location>
        <begin position="43"/>
        <end position="55"/>
    </location>
</feature>
<evidence type="ECO:0000313" key="3">
    <source>
        <dbReference type="Proteomes" id="UP000466966"/>
    </source>
</evidence>
<dbReference type="AlphaFoldDB" id="A0A844Z0E4"/>
<dbReference type="EMBL" id="WTYV01000008">
    <property type="protein sequence ID" value="MXO73279.1"/>
    <property type="molecule type" value="Genomic_DNA"/>
</dbReference>